<feature type="compositionally biased region" description="Polar residues" evidence="1">
    <location>
        <begin position="94"/>
        <end position="107"/>
    </location>
</feature>
<name>A0A9P6TYF1_9FUNG</name>
<dbReference type="AlphaFoldDB" id="A0A9P6TYF1"/>
<protein>
    <submittedName>
        <fullName evidence="2">Uncharacterized protein</fullName>
    </submittedName>
</protein>
<accession>A0A9P6TYF1</accession>
<feature type="region of interest" description="Disordered" evidence="1">
    <location>
        <begin position="69"/>
        <end position="107"/>
    </location>
</feature>
<feature type="compositionally biased region" description="Low complexity" evidence="1">
    <location>
        <begin position="69"/>
        <end position="86"/>
    </location>
</feature>
<proteinExistence type="predicted"/>
<dbReference type="OrthoDB" id="5863171at2759"/>
<gene>
    <name evidence="2" type="ORF">BG011_007591</name>
</gene>
<organism evidence="2 3">
    <name type="scientific">Mortierella polycephala</name>
    <dbReference type="NCBI Taxonomy" id="41804"/>
    <lineage>
        <taxon>Eukaryota</taxon>
        <taxon>Fungi</taxon>
        <taxon>Fungi incertae sedis</taxon>
        <taxon>Mucoromycota</taxon>
        <taxon>Mortierellomycotina</taxon>
        <taxon>Mortierellomycetes</taxon>
        <taxon>Mortierellales</taxon>
        <taxon>Mortierellaceae</taxon>
        <taxon>Mortierella</taxon>
    </lineage>
</organism>
<evidence type="ECO:0000313" key="2">
    <source>
        <dbReference type="EMBL" id="KAG0251475.1"/>
    </source>
</evidence>
<evidence type="ECO:0000313" key="3">
    <source>
        <dbReference type="Proteomes" id="UP000726737"/>
    </source>
</evidence>
<evidence type="ECO:0000256" key="1">
    <source>
        <dbReference type="SAM" id="MobiDB-lite"/>
    </source>
</evidence>
<feature type="non-terminal residue" evidence="2">
    <location>
        <position position="141"/>
    </location>
</feature>
<reference evidence="2" key="1">
    <citation type="journal article" date="2020" name="Fungal Divers.">
        <title>Resolving the Mortierellaceae phylogeny through synthesis of multi-gene phylogenetics and phylogenomics.</title>
        <authorList>
            <person name="Vandepol N."/>
            <person name="Liber J."/>
            <person name="Desiro A."/>
            <person name="Na H."/>
            <person name="Kennedy M."/>
            <person name="Barry K."/>
            <person name="Grigoriev I.V."/>
            <person name="Miller A.N."/>
            <person name="O'Donnell K."/>
            <person name="Stajich J.E."/>
            <person name="Bonito G."/>
        </authorList>
    </citation>
    <scope>NUCLEOTIDE SEQUENCE</scope>
    <source>
        <strain evidence="2">KOD948</strain>
    </source>
</reference>
<dbReference type="Proteomes" id="UP000726737">
    <property type="component" value="Unassembled WGS sequence"/>
</dbReference>
<sequence>MSMNDSNPWANIAPQAQALAVPSNKDLATPSIVYPNTQPMITYDGSDQPKNVINDVFLSSTMLYDDSELYSSFDSDSDSGSSIPSQNDDEHSHCFSTPMTPMSSFMENDTEDQLYVAEGDDVQAVLPEQEEHVEEIIQADN</sequence>
<comment type="caution">
    <text evidence="2">The sequence shown here is derived from an EMBL/GenBank/DDBJ whole genome shotgun (WGS) entry which is preliminary data.</text>
</comment>
<keyword evidence="3" id="KW-1185">Reference proteome</keyword>
<dbReference type="EMBL" id="JAAAJA010000591">
    <property type="protein sequence ID" value="KAG0251475.1"/>
    <property type="molecule type" value="Genomic_DNA"/>
</dbReference>